<evidence type="ECO:0000313" key="2">
    <source>
        <dbReference type="Proteomes" id="UP000565262"/>
    </source>
</evidence>
<comment type="caution">
    <text evidence="1">The sequence shown here is derived from an EMBL/GenBank/DDBJ whole genome shotgun (WGS) entry which is preliminary data.</text>
</comment>
<dbReference type="Proteomes" id="UP000565262">
    <property type="component" value="Unassembled WGS sequence"/>
</dbReference>
<evidence type="ECO:0000313" key="1">
    <source>
        <dbReference type="EMBL" id="MBB1487359.1"/>
    </source>
</evidence>
<organism evidence="1 2">
    <name type="scientific">Oceanospirillum sediminis</name>
    <dbReference type="NCBI Taxonomy" id="2760088"/>
    <lineage>
        <taxon>Bacteria</taxon>
        <taxon>Pseudomonadati</taxon>
        <taxon>Pseudomonadota</taxon>
        <taxon>Gammaproteobacteria</taxon>
        <taxon>Oceanospirillales</taxon>
        <taxon>Oceanospirillaceae</taxon>
        <taxon>Oceanospirillum</taxon>
    </lineage>
</organism>
<gene>
    <name evidence="1" type="ORF">H4O21_12150</name>
</gene>
<keyword evidence="2" id="KW-1185">Reference proteome</keyword>
<protein>
    <submittedName>
        <fullName evidence="1">Uncharacterized protein</fullName>
    </submittedName>
</protein>
<dbReference type="RefSeq" id="WP_182809139.1">
    <property type="nucleotide sequence ID" value="NZ_JACJFM010000014.1"/>
</dbReference>
<name>A0A839ISA2_9GAMM</name>
<proteinExistence type="predicted"/>
<dbReference type="EMBL" id="JACJFM010000014">
    <property type="protein sequence ID" value="MBB1487359.1"/>
    <property type="molecule type" value="Genomic_DNA"/>
</dbReference>
<sequence length="149" mass="16554">MPLLSHSAGDIQLAHCQLVIARENGFDSWPEMKKHIDHLSVIARLTKDRSDNGAEQIALDQPDTLHIRCGSDIKHSLELAGFSGQFLEFSQRLSGSYWMEPDNVDGLKRVFITAETDYSKDSMVSALLLSTPFSSIFRVCTVPSSIIMA</sequence>
<accession>A0A839ISA2</accession>
<reference evidence="1 2" key="1">
    <citation type="submission" date="2020-08" db="EMBL/GenBank/DDBJ databases">
        <title>Oceanospirillum sp. nov. isolated from marine sediment.</title>
        <authorList>
            <person name="Ji X."/>
        </authorList>
    </citation>
    <scope>NUCLEOTIDE SEQUENCE [LARGE SCALE GENOMIC DNA]</scope>
    <source>
        <strain evidence="1 2">D5</strain>
    </source>
</reference>
<dbReference type="AlphaFoldDB" id="A0A839ISA2"/>